<sequence length="112" mass="11636">AAAAPWRPLAPDRGTGPARVGGDHSRFGGVRSPGVRRRSSPAPPRGGARTPVARARQGRVPAPVPGCVPALAAPRFRPPGRLPPHPAGGGSGSGCRTIRGRPWRWRRPASNL</sequence>
<feature type="non-terminal residue" evidence="2">
    <location>
        <position position="112"/>
    </location>
</feature>
<evidence type="ECO:0000313" key="2">
    <source>
        <dbReference type="EMBL" id="CAA9224615.1"/>
    </source>
</evidence>
<dbReference type="AlphaFoldDB" id="A0A6J4HLH8"/>
<evidence type="ECO:0000256" key="1">
    <source>
        <dbReference type="SAM" id="MobiDB-lite"/>
    </source>
</evidence>
<proteinExistence type="predicted"/>
<feature type="region of interest" description="Disordered" evidence="1">
    <location>
        <begin position="1"/>
        <end position="112"/>
    </location>
</feature>
<name>A0A6J4HLH8_9ACTN</name>
<reference evidence="2" key="1">
    <citation type="submission" date="2020-02" db="EMBL/GenBank/DDBJ databases">
        <authorList>
            <person name="Meier V. D."/>
        </authorList>
    </citation>
    <scope>NUCLEOTIDE SEQUENCE</scope>
    <source>
        <strain evidence="2">AVDCRST_MAG10</strain>
    </source>
</reference>
<protein>
    <submittedName>
        <fullName evidence="2">Uncharacterized protein</fullName>
    </submittedName>
</protein>
<organism evidence="2">
    <name type="scientific">uncultured Acidimicrobiales bacterium</name>
    <dbReference type="NCBI Taxonomy" id="310071"/>
    <lineage>
        <taxon>Bacteria</taxon>
        <taxon>Bacillati</taxon>
        <taxon>Actinomycetota</taxon>
        <taxon>Acidimicrobiia</taxon>
        <taxon>Acidimicrobiales</taxon>
        <taxon>environmental samples</taxon>
    </lineage>
</organism>
<feature type="compositionally biased region" description="Pro residues" evidence="1">
    <location>
        <begin position="76"/>
        <end position="86"/>
    </location>
</feature>
<feature type="non-terminal residue" evidence="2">
    <location>
        <position position="1"/>
    </location>
</feature>
<dbReference type="EMBL" id="CADCTB010000055">
    <property type="protein sequence ID" value="CAA9224615.1"/>
    <property type="molecule type" value="Genomic_DNA"/>
</dbReference>
<accession>A0A6J4HLH8</accession>
<feature type="compositionally biased region" description="Basic residues" evidence="1">
    <location>
        <begin position="98"/>
        <end position="112"/>
    </location>
</feature>
<gene>
    <name evidence="2" type="ORF">AVDCRST_MAG10-848</name>
</gene>